<evidence type="ECO:0000313" key="7">
    <source>
        <dbReference type="EMBL" id="ALG81363.1"/>
    </source>
</evidence>
<evidence type="ECO:0000256" key="2">
    <source>
        <dbReference type="ARBA" id="ARBA00022692"/>
    </source>
</evidence>
<dbReference type="PANTHER" id="PTHR12714:SF9">
    <property type="entry name" value="PROTEIN-S-ISOPRENYLCYSTEINE O-METHYLTRANSFERASE"/>
    <property type="match status" value="1"/>
</dbReference>
<evidence type="ECO:0000313" key="9">
    <source>
        <dbReference type="Proteomes" id="UP000069906"/>
    </source>
</evidence>
<dbReference type="HOGENOM" id="CLU_1665437_0_0_2"/>
<proteinExistence type="predicted"/>
<dbReference type="GeneID" id="26009821"/>
<reference evidence="8" key="2">
    <citation type="submission" date="2015-05" db="EMBL/GenBank/DDBJ databases">
        <title>Complete genome sequence of Halanaeroarchaeum sulfurireducens type strain M27-SA2, a sulfate-reducer haloarchaeon from marine anoxic lake Medee.</title>
        <authorList>
            <person name="Messina E."/>
            <person name="Kublanov I.V."/>
            <person name="Toshchakov S."/>
            <person name="Arcadi E."/>
            <person name="La Spada G."/>
            <person name="La Cono V."/>
            <person name="Yakimov M.M."/>
        </authorList>
    </citation>
    <scope>NUCLEOTIDE SEQUENCE [LARGE SCALE GENOMIC DNA]</scope>
    <source>
        <strain evidence="8">M27-SA2</strain>
    </source>
</reference>
<keyword evidence="2 5" id="KW-0812">Transmembrane</keyword>
<dbReference type="AlphaFoldDB" id="A0A0F7P8A3"/>
<dbReference type="KEGG" id="hsf:HLASA_0455"/>
<protein>
    <submittedName>
        <fullName evidence="6">Phospholipid methyltransferase</fullName>
    </submittedName>
</protein>
<dbReference type="STRING" id="1604004.HLASA_0455"/>
<dbReference type="Proteomes" id="UP000060390">
    <property type="component" value="Chromosome"/>
</dbReference>
<feature type="transmembrane region" description="Helical" evidence="5">
    <location>
        <begin position="48"/>
        <end position="65"/>
    </location>
</feature>
<comment type="subcellular location">
    <subcellularLocation>
        <location evidence="1">Membrane</location>
        <topology evidence="1">Multi-pass membrane protein</topology>
    </subcellularLocation>
</comment>
<reference evidence="7 8" key="3">
    <citation type="journal article" date="2016" name="Stand. Genomic Sci.">
        <title>Complete genome sequence of 'Halanaeroarchaeum sulfurireducens' M27-SA2, a sulfur-reducing and acetate-oxidizing haloarchaeon from the deep-sea hypersaline anoxic lake Medee.</title>
        <authorList>
            <person name="Messina E."/>
            <person name="Sorokin D.Y."/>
            <person name="Kublanov I.V."/>
            <person name="Toshchakov S."/>
            <person name="Lopatina A."/>
            <person name="Arcadi E."/>
            <person name="Smedile F."/>
            <person name="La Spada G."/>
            <person name="La Cono V."/>
            <person name="Yakimov M.M."/>
        </authorList>
    </citation>
    <scope>NUCLEOTIDE SEQUENCE [LARGE SCALE GENOMIC DNA]</scope>
    <source>
        <strain evidence="7 8">M27-SA2</strain>
    </source>
</reference>
<keyword evidence="6" id="KW-0489">Methyltransferase</keyword>
<evidence type="ECO:0000313" key="8">
    <source>
        <dbReference type="Proteomes" id="UP000060390"/>
    </source>
</evidence>
<feature type="transmembrane region" description="Helical" evidence="5">
    <location>
        <begin position="14"/>
        <end position="36"/>
    </location>
</feature>
<organism evidence="6 9">
    <name type="scientific">Halanaeroarchaeum sulfurireducens</name>
    <dbReference type="NCBI Taxonomy" id="1604004"/>
    <lineage>
        <taxon>Archaea</taxon>
        <taxon>Methanobacteriati</taxon>
        <taxon>Methanobacteriota</taxon>
        <taxon>Stenosarchaea group</taxon>
        <taxon>Halobacteria</taxon>
        <taxon>Halobacteriales</taxon>
        <taxon>Halobacteriaceae</taxon>
        <taxon>Halanaeroarchaeum</taxon>
    </lineage>
</organism>
<dbReference type="EMBL" id="CP008874">
    <property type="protein sequence ID" value="AKH96962.1"/>
    <property type="molecule type" value="Genomic_DNA"/>
</dbReference>
<keyword evidence="4 5" id="KW-0472">Membrane</keyword>
<reference evidence="6 9" key="1">
    <citation type="journal article" date="2015" name="ISME J.">
        <title>Elemental sulfur and acetate can support life of a novel strictly anaerobic haloarchaeon.</title>
        <authorList>
            <person name="Sorokin D.Y."/>
            <person name="Kublanov I.V."/>
            <person name="Gavrilov S.N."/>
            <person name="Rojo D."/>
            <person name="Roman P."/>
            <person name="Golyshin P.N."/>
            <person name="Slepak V.Z."/>
            <person name="Smedile F."/>
            <person name="Ferrer M."/>
            <person name="Messina E."/>
            <person name="La Cono V."/>
            <person name="Yakimov M.M."/>
        </authorList>
    </citation>
    <scope>NUCLEOTIDE SEQUENCE [LARGE SCALE GENOMIC DNA]</scope>
    <source>
        <strain evidence="6 9">HSR2</strain>
    </source>
</reference>
<sequence length="158" mass="17327">MALDRTLLGAGKRILAVMAPYVVLVMGVNWVCLPALRVPPGPFGVTRILGAGGIAVGAAILWTSFRRLDTARRREELCTHGPYRFVRHPLYATWIWVLLPSGALLLGLPLLVTASPVMYLATRRAVTAEEATLRDEFGAEYEAYREATNALVPTIPRD</sequence>
<dbReference type="KEGG" id="hsu:HLASF_0457"/>
<dbReference type="PANTHER" id="PTHR12714">
    <property type="entry name" value="PROTEIN-S ISOPRENYLCYSTEINE O-METHYLTRANSFERASE"/>
    <property type="match status" value="1"/>
</dbReference>
<name>A0A0F7P8A3_9EURY</name>
<keyword evidence="6" id="KW-0808">Transferase</keyword>
<dbReference type="Proteomes" id="UP000069906">
    <property type="component" value="Chromosome"/>
</dbReference>
<dbReference type="GO" id="GO:0032259">
    <property type="term" value="P:methylation"/>
    <property type="evidence" value="ECO:0007669"/>
    <property type="project" value="UniProtKB-KW"/>
</dbReference>
<dbReference type="EMBL" id="CP011564">
    <property type="protein sequence ID" value="ALG81363.1"/>
    <property type="molecule type" value="Genomic_DNA"/>
</dbReference>
<feature type="transmembrane region" description="Helical" evidence="5">
    <location>
        <begin position="90"/>
        <end position="112"/>
    </location>
</feature>
<dbReference type="InterPro" id="IPR007269">
    <property type="entry name" value="ICMT_MeTrfase"/>
</dbReference>
<dbReference type="GO" id="GO:0016020">
    <property type="term" value="C:membrane"/>
    <property type="evidence" value="ECO:0007669"/>
    <property type="project" value="UniProtKB-SubCell"/>
</dbReference>
<dbReference type="Pfam" id="PF04140">
    <property type="entry name" value="ICMT"/>
    <property type="match status" value="1"/>
</dbReference>
<accession>A0A0F7P8A3</accession>
<evidence type="ECO:0000256" key="4">
    <source>
        <dbReference type="ARBA" id="ARBA00023136"/>
    </source>
</evidence>
<keyword evidence="3 5" id="KW-1133">Transmembrane helix</keyword>
<evidence type="ECO:0000256" key="5">
    <source>
        <dbReference type="SAM" id="Phobius"/>
    </source>
</evidence>
<dbReference type="GO" id="GO:0004671">
    <property type="term" value="F:protein C-terminal S-isoprenylcysteine carboxyl O-methyltransferase activity"/>
    <property type="evidence" value="ECO:0007669"/>
    <property type="project" value="InterPro"/>
</dbReference>
<keyword evidence="9" id="KW-1185">Reference proteome</keyword>
<dbReference type="Gene3D" id="1.20.120.1630">
    <property type="match status" value="1"/>
</dbReference>
<dbReference type="RefSeq" id="WP_050047779.1">
    <property type="nucleotide sequence ID" value="NZ_CP008874.1"/>
</dbReference>
<evidence type="ECO:0000256" key="3">
    <source>
        <dbReference type="ARBA" id="ARBA00022989"/>
    </source>
</evidence>
<gene>
    <name evidence="7" type="ORF">HLASA_0455</name>
    <name evidence="6" type="ORF">HLASF_0457</name>
</gene>
<evidence type="ECO:0000313" key="6">
    <source>
        <dbReference type="EMBL" id="AKH96962.1"/>
    </source>
</evidence>
<evidence type="ECO:0000256" key="1">
    <source>
        <dbReference type="ARBA" id="ARBA00004141"/>
    </source>
</evidence>